<dbReference type="EMBL" id="JACIEU010000006">
    <property type="protein sequence ID" value="MBB4148115.1"/>
    <property type="molecule type" value="Genomic_DNA"/>
</dbReference>
<evidence type="ECO:0000259" key="1">
    <source>
        <dbReference type="Pfam" id="PF13614"/>
    </source>
</evidence>
<evidence type="ECO:0000313" key="2">
    <source>
        <dbReference type="EMBL" id="MBB4148115.1"/>
    </source>
</evidence>
<dbReference type="Gene3D" id="3.40.50.300">
    <property type="entry name" value="P-loop containing nucleotide triphosphate hydrolases"/>
    <property type="match status" value="1"/>
</dbReference>
<dbReference type="PANTHER" id="PTHR13696:SF52">
    <property type="entry name" value="PARA FAMILY PROTEIN CT_582"/>
    <property type="match status" value="1"/>
</dbReference>
<dbReference type="SUPFAM" id="SSF52540">
    <property type="entry name" value="P-loop containing nucleoside triphosphate hydrolases"/>
    <property type="match status" value="1"/>
</dbReference>
<dbReference type="InterPro" id="IPR025669">
    <property type="entry name" value="AAA_dom"/>
</dbReference>
<dbReference type="AlphaFoldDB" id="A0A7W6LPG6"/>
<dbReference type="InterPro" id="IPR050678">
    <property type="entry name" value="DNA_Partitioning_ATPase"/>
</dbReference>
<organism evidence="2 3">
    <name type="scientific">Sphingobium scionense</name>
    <dbReference type="NCBI Taxonomy" id="1404341"/>
    <lineage>
        <taxon>Bacteria</taxon>
        <taxon>Pseudomonadati</taxon>
        <taxon>Pseudomonadota</taxon>
        <taxon>Alphaproteobacteria</taxon>
        <taxon>Sphingomonadales</taxon>
        <taxon>Sphingomonadaceae</taxon>
        <taxon>Sphingobium</taxon>
    </lineage>
</organism>
<proteinExistence type="predicted"/>
<dbReference type="InterPro" id="IPR027417">
    <property type="entry name" value="P-loop_NTPase"/>
</dbReference>
<comment type="caution">
    <text evidence="2">The sequence shown here is derived from an EMBL/GenBank/DDBJ whole genome shotgun (WGS) entry which is preliminary data.</text>
</comment>
<dbReference type="Proteomes" id="UP000590524">
    <property type="component" value="Unassembled WGS sequence"/>
</dbReference>
<accession>A0A7W6LPG6</accession>
<dbReference type="RefSeq" id="WP_223178174.1">
    <property type="nucleotide sequence ID" value="NZ_JACIEU010000006.1"/>
</dbReference>
<protein>
    <submittedName>
        <fullName evidence="2">Cellulose biosynthesis protein BcsQ</fullName>
    </submittedName>
</protein>
<reference evidence="2 3" key="1">
    <citation type="submission" date="2020-08" db="EMBL/GenBank/DDBJ databases">
        <title>Genomic Encyclopedia of Type Strains, Phase IV (KMG-IV): sequencing the most valuable type-strain genomes for metagenomic binning, comparative biology and taxonomic classification.</title>
        <authorList>
            <person name="Goeker M."/>
        </authorList>
    </citation>
    <scope>NUCLEOTIDE SEQUENCE [LARGE SCALE GENOMIC DNA]</scope>
    <source>
        <strain evidence="2 3">DSM 19371</strain>
    </source>
</reference>
<sequence length="322" mass="35494">MNNHSGWRTNVATIISLFNHKGGVSKTTTAFNLGWMIARQGKNVLLVDCDPQCNLTGMVLGLEDLATADSIQGTKNGRPLNIREGLAPAFESRPSLIQPVDCPQVPGNDRLWLMPGHIGLAEYEVTLGIAQELSGSLVTLRNLPGSLRYLIDTTADAYGIDIVIVDMSPSLGAVNQNLLTISDLFLVPMHPDYFSTMAIKSLTSVLPKWKAWAESASQIDTLRDAEYPFPHSNPRFLGYVVQKYRPRAGAPSKAFQSWIDQLESAVAEIFIPALEKCGLMLDSDAYAAGEYDRGCVKTPLYDRVFWRLGRLGHGPFRRRGRS</sequence>
<name>A0A7W6LPG6_9SPHN</name>
<evidence type="ECO:0000313" key="3">
    <source>
        <dbReference type="Proteomes" id="UP000590524"/>
    </source>
</evidence>
<keyword evidence="3" id="KW-1185">Reference proteome</keyword>
<dbReference type="CDD" id="cd02042">
    <property type="entry name" value="ParAB_family"/>
    <property type="match status" value="1"/>
</dbReference>
<dbReference type="Pfam" id="PF13614">
    <property type="entry name" value="AAA_31"/>
    <property type="match status" value="1"/>
</dbReference>
<feature type="non-terminal residue" evidence="2">
    <location>
        <position position="322"/>
    </location>
</feature>
<gene>
    <name evidence="2" type="ORF">GGQ90_001893</name>
</gene>
<feature type="domain" description="AAA" evidence="1">
    <location>
        <begin position="13"/>
        <end position="208"/>
    </location>
</feature>
<dbReference type="PANTHER" id="PTHR13696">
    <property type="entry name" value="P-LOOP CONTAINING NUCLEOSIDE TRIPHOSPHATE HYDROLASE"/>
    <property type="match status" value="1"/>
</dbReference>